<dbReference type="InterPro" id="IPR011659">
    <property type="entry name" value="WD40"/>
</dbReference>
<keyword evidence="1" id="KW-0732">Signal</keyword>
<dbReference type="SUPFAM" id="SSF82171">
    <property type="entry name" value="DPP6 N-terminal domain-like"/>
    <property type="match status" value="1"/>
</dbReference>
<feature type="signal peptide" evidence="1">
    <location>
        <begin position="1"/>
        <end position="19"/>
    </location>
</feature>
<proteinExistence type="predicted"/>
<sequence>MRTLALILLPLLIAAPMRAQSVEAAAGNILYRPRCGVQARTLTRSGQDSEPRLSADGAQVAFVRTGAAGGEPSSIWIVRTDGSGLRRLVQSRADEAPERNLEGLRGPVFSPDGARVYFRSAAWATSNAVHVADLATGAERYLIPGNSVDVVPAGSYAGHLLVDQHRYHLAGGSYDWTWLFTPDGREVGSIGETEGAVRDFLEAEAGPLPEPSCR</sequence>
<dbReference type="EMBL" id="JACHIA010000010">
    <property type="protein sequence ID" value="MBB6071775.1"/>
    <property type="molecule type" value="Genomic_DNA"/>
</dbReference>
<comment type="caution">
    <text evidence="2">The sequence shown here is derived from an EMBL/GenBank/DDBJ whole genome shotgun (WGS) entry which is preliminary data.</text>
</comment>
<dbReference type="AlphaFoldDB" id="A0A841H107"/>
<organism evidence="2 3">
    <name type="scientific">Longimicrobium terrae</name>
    <dbReference type="NCBI Taxonomy" id="1639882"/>
    <lineage>
        <taxon>Bacteria</taxon>
        <taxon>Pseudomonadati</taxon>
        <taxon>Gemmatimonadota</taxon>
        <taxon>Longimicrobiia</taxon>
        <taxon>Longimicrobiales</taxon>
        <taxon>Longimicrobiaceae</taxon>
        <taxon>Longimicrobium</taxon>
    </lineage>
</organism>
<evidence type="ECO:0000313" key="2">
    <source>
        <dbReference type="EMBL" id="MBB6071775.1"/>
    </source>
</evidence>
<protein>
    <submittedName>
        <fullName evidence="2">Uncharacterized protein</fullName>
    </submittedName>
</protein>
<accession>A0A841H107</accession>
<dbReference type="InterPro" id="IPR011042">
    <property type="entry name" value="6-blade_b-propeller_TolB-like"/>
</dbReference>
<evidence type="ECO:0000313" key="3">
    <source>
        <dbReference type="Proteomes" id="UP000582837"/>
    </source>
</evidence>
<evidence type="ECO:0000256" key="1">
    <source>
        <dbReference type="SAM" id="SignalP"/>
    </source>
</evidence>
<dbReference type="Proteomes" id="UP000582837">
    <property type="component" value="Unassembled WGS sequence"/>
</dbReference>
<keyword evidence="3" id="KW-1185">Reference proteome</keyword>
<gene>
    <name evidence="2" type="ORF">HNQ61_003414</name>
</gene>
<dbReference type="Pfam" id="PF07676">
    <property type="entry name" value="PD40"/>
    <property type="match status" value="2"/>
</dbReference>
<reference evidence="2 3" key="1">
    <citation type="submission" date="2020-08" db="EMBL/GenBank/DDBJ databases">
        <title>Genomic Encyclopedia of Type Strains, Phase IV (KMG-IV): sequencing the most valuable type-strain genomes for metagenomic binning, comparative biology and taxonomic classification.</title>
        <authorList>
            <person name="Goeker M."/>
        </authorList>
    </citation>
    <scope>NUCLEOTIDE SEQUENCE [LARGE SCALE GENOMIC DNA]</scope>
    <source>
        <strain evidence="2 3">DSM 29007</strain>
    </source>
</reference>
<feature type="chain" id="PRO_5032736598" evidence="1">
    <location>
        <begin position="20"/>
        <end position="214"/>
    </location>
</feature>
<dbReference type="RefSeq" id="WP_170032540.1">
    <property type="nucleotide sequence ID" value="NZ_JABDTL010000001.1"/>
</dbReference>
<dbReference type="Gene3D" id="2.120.10.30">
    <property type="entry name" value="TolB, C-terminal domain"/>
    <property type="match status" value="1"/>
</dbReference>
<name>A0A841H107_9BACT</name>